<evidence type="ECO:0000256" key="9">
    <source>
        <dbReference type="PIRSR" id="PIRSR000459-2"/>
    </source>
</evidence>
<dbReference type="Pfam" id="PF00927">
    <property type="entry name" value="Transglut_C"/>
    <property type="match status" value="2"/>
</dbReference>
<feature type="binding site" evidence="9">
    <location>
        <position position="461"/>
    </location>
    <ligand>
        <name>Ca(2+)</name>
        <dbReference type="ChEBI" id="CHEBI:29108"/>
    </ligand>
</feature>
<keyword evidence="5" id="KW-0012">Acyltransferase</keyword>
<evidence type="ECO:0000259" key="11">
    <source>
        <dbReference type="SMART" id="SM00460"/>
    </source>
</evidence>
<dbReference type="GeneID" id="119742090"/>
<dbReference type="InterPro" id="IPR001102">
    <property type="entry name" value="Transglutaminase_N"/>
</dbReference>
<dbReference type="AlphaFoldDB" id="A0A914BCT1"/>
<dbReference type="Pfam" id="PF00868">
    <property type="entry name" value="Transglut_N"/>
    <property type="match status" value="1"/>
</dbReference>
<evidence type="ECO:0000256" key="1">
    <source>
        <dbReference type="ARBA" id="ARBA00005968"/>
    </source>
</evidence>
<comment type="catalytic activity">
    <reaction evidence="7">
        <text>L-glutaminyl-[protein] + L-lysyl-[protein] = [protein]-L-lysyl-N(6)-5-L-glutamyl-[protein] + NH4(+)</text>
        <dbReference type="Rhea" id="RHEA:54816"/>
        <dbReference type="Rhea" id="RHEA-COMP:9752"/>
        <dbReference type="Rhea" id="RHEA-COMP:10207"/>
        <dbReference type="Rhea" id="RHEA-COMP:14005"/>
        <dbReference type="ChEBI" id="CHEBI:28938"/>
        <dbReference type="ChEBI" id="CHEBI:29969"/>
        <dbReference type="ChEBI" id="CHEBI:30011"/>
        <dbReference type="ChEBI" id="CHEBI:138370"/>
        <dbReference type="EC" id="2.3.2.13"/>
    </reaction>
</comment>
<dbReference type="OrthoDB" id="437511at2759"/>
<evidence type="ECO:0000313" key="12">
    <source>
        <dbReference type="EnsemblMetazoa" id="XP_038074043.1"/>
    </source>
</evidence>
<dbReference type="InterPro" id="IPR013783">
    <property type="entry name" value="Ig-like_fold"/>
</dbReference>
<accession>A0A914BCT1</accession>
<organism evidence="12 13">
    <name type="scientific">Patiria miniata</name>
    <name type="common">Bat star</name>
    <name type="synonym">Asterina miniata</name>
    <dbReference type="NCBI Taxonomy" id="46514"/>
    <lineage>
        <taxon>Eukaryota</taxon>
        <taxon>Metazoa</taxon>
        <taxon>Echinodermata</taxon>
        <taxon>Eleutherozoa</taxon>
        <taxon>Asterozoa</taxon>
        <taxon>Asteroidea</taxon>
        <taxon>Valvatacea</taxon>
        <taxon>Valvatida</taxon>
        <taxon>Asterinidae</taxon>
        <taxon>Patiria</taxon>
    </lineage>
</organism>
<dbReference type="GO" id="GO:0003810">
    <property type="term" value="F:protein-glutamine gamma-glutamyltransferase activity"/>
    <property type="evidence" value="ECO:0007669"/>
    <property type="project" value="UniProtKB-EC"/>
</dbReference>
<dbReference type="InterPro" id="IPR008958">
    <property type="entry name" value="Transglutaminase_C"/>
</dbReference>
<dbReference type="PIRSF" id="PIRSF000459">
    <property type="entry name" value="TGM_EBP42"/>
    <property type="match status" value="1"/>
</dbReference>
<dbReference type="PANTHER" id="PTHR11590:SF40">
    <property type="entry name" value="HEMOCYTE PROTEIN-GLUTAMINE GAMMA-GLUTAMYLTRANSFERASE-LIKE PROTEIN"/>
    <property type="match status" value="1"/>
</dbReference>
<evidence type="ECO:0000256" key="8">
    <source>
        <dbReference type="PIRSR" id="PIRSR000459-1"/>
    </source>
</evidence>
<keyword evidence="13" id="KW-1185">Reference proteome</keyword>
<protein>
    <recommendedName>
        <fullName evidence="6">protein-glutamine gamma-glutamyltransferase</fullName>
        <ecNumber evidence="6">2.3.2.13</ecNumber>
    </recommendedName>
</protein>
<keyword evidence="4 9" id="KW-0106">Calcium</keyword>
<feature type="compositionally biased region" description="Low complexity" evidence="10">
    <location>
        <begin position="1"/>
        <end position="21"/>
    </location>
</feature>
<dbReference type="Proteomes" id="UP000887568">
    <property type="component" value="Unplaced"/>
</dbReference>
<dbReference type="InterPro" id="IPR013808">
    <property type="entry name" value="Transglutaminase_AS"/>
</dbReference>
<dbReference type="FunFam" id="2.60.40.10:FF:000090">
    <property type="entry name" value="Protein-glutamine gamma-glutamyltransferase 2"/>
    <property type="match status" value="1"/>
</dbReference>
<reference evidence="12" key="1">
    <citation type="submission" date="2022-11" db="UniProtKB">
        <authorList>
            <consortium name="EnsemblMetazoa"/>
        </authorList>
    </citation>
    <scope>IDENTIFICATION</scope>
</reference>
<dbReference type="FunFam" id="3.90.260.10:FF:000001">
    <property type="entry name" value="Protein-glutamine gamma-glutamyltransferase 2"/>
    <property type="match status" value="1"/>
</dbReference>
<feature type="binding site" evidence="9">
    <location>
        <position position="513"/>
    </location>
    <ligand>
        <name>Ca(2+)</name>
        <dbReference type="ChEBI" id="CHEBI:29108"/>
    </ligand>
</feature>
<dbReference type="InterPro" id="IPR036985">
    <property type="entry name" value="Transglutaminase-like_sf"/>
</dbReference>
<dbReference type="RefSeq" id="XP_038074043.1">
    <property type="nucleotide sequence ID" value="XM_038218115.1"/>
</dbReference>
<dbReference type="EC" id="2.3.2.13" evidence="6"/>
<feature type="domain" description="Transglutaminase-like" evidence="11">
    <location>
        <begin position="329"/>
        <end position="422"/>
    </location>
</feature>
<dbReference type="EnsemblMetazoa" id="XM_038218115.1">
    <property type="protein sequence ID" value="XP_038074043.1"/>
    <property type="gene ID" value="LOC119742090"/>
</dbReference>
<feature type="active site" evidence="8">
    <location>
        <position position="337"/>
    </location>
</feature>
<evidence type="ECO:0000256" key="2">
    <source>
        <dbReference type="ARBA" id="ARBA00022679"/>
    </source>
</evidence>
<dbReference type="InterPro" id="IPR038765">
    <property type="entry name" value="Papain-like_cys_pep_sf"/>
</dbReference>
<feature type="region of interest" description="Disordered" evidence="10">
    <location>
        <begin position="36"/>
        <end position="62"/>
    </location>
</feature>
<evidence type="ECO:0000256" key="6">
    <source>
        <dbReference type="ARBA" id="ARBA00024222"/>
    </source>
</evidence>
<feature type="active site" evidence="8">
    <location>
        <position position="396"/>
    </location>
</feature>
<dbReference type="SUPFAM" id="SSF81296">
    <property type="entry name" value="E set domains"/>
    <property type="match status" value="1"/>
</dbReference>
<proteinExistence type="inferred from homology"/>
<dbReference type="PANTHER" id="PTHR11590">
    <property type="entry name" value="PROTEIN-GLUTAMINE GAMMA-GLUTAMYLTRANSFERASE"/>
    <property type="match status" value="1"/>
</dbReference>
<sequence length="751" mass="84261">MGTASSARRAGASSGASGPPSNVVWINPRYGIRFGGDGGRRRRVRATPAVEERRSPTPPPTNTQLKVMSANLMERSNKFLHFTSDIDEVDGLVVRRGQAFKVQLTLNHPYDTSTDDIAFDFKTGETQNFQKRTRVLVSLREPRLSLAGGWKAEIETQEEKTITVSIVASPDALVGKYSLQVRTTVQSGDSTDPQRYMFKEPLPVFLLFNAWCETDQVYLEEEDERKEYVLNEKGFIWYGNWRQLGRRPWGFNQFEKTVFEAVMYLLERHVVDYERGSSVSVSRVMSAAINAQDDGGVLTGRWDGDYRPHARPTSWTGSQRILEEHFKTKAPVRYGQCWVFSGVFTTVLRCLGIPARSVTNYASAHDSDNSLSIDRFYDEDNERLERYESDSIWNFHVWNEAWMSRPELPAGYGGWQAVDATPQETSDGIYCAGPCSVNAIKQGHVYYPYDARFVFAEVNGDIVNWRVKRDRTTEVIKVKSSHVGKNISTKAVGSSDRQDLTMEYKHAEGSAAERAAVKTATSYGSKPGIYDSPENTEDVDVQLDFQDLFVGADFDIKVPLTNKSEEDRTVSITVIVQVVYYTGVLADKIKRIDETIRLGPGLNHQLNFKIDADEYLDKMVDQSAFKVFLLGHVDETGQAFAEEEDFRLRTPDLDVKLLRPAASEMKVGQEVEVELSLQNPLKKTLTNCEISVDGSGLLAPRVIKLSNLAAGGTLTKTVNFKPRKAGERTLVATFESDQLSQVTGELDLNVL</sequence>
<evidence type="ECO:0000313" key="13">
    <source>
        <dbReference type="Proteomes" id="UP000887568"/>
    </source>
</evidence>
<dbReference type="FunFam" id="2.60.40.10:FF:000171">
    <property type="entry name" value="protein-glutamine gamma-glutamyltransferase 6"/>
    <property type="match status" value="1"/>
</dbReference>
<dbReference type="OMA" id="HRTEAYF"/>
<dbReference type="InterPro" id="IPR014756">
    <property type="entry name" value="Ig_E-set"/>
</dbReference>
<dbReference type="GO" id="GO:0046872">
    <property type="term" value="F:metal ion binding"/>
    <property type="evidence" value="ECO:0007669"/>
    <property type="project" value="UniProtKB-KW"/>
</dbReference>
<dbReference type="InterPro" id="IPR036238">
    <property type="entry name" value="Transglutaminase_C_sf"/>
</dbReference>
<dbReference type="Gene3D" id="2.60.40.10">
    <property type="entry name" value="Immunoglobulins"/>
    <property type="match status" value="3"/>
</dbReference>
<keyword evidence="3 9" id="KW-0479">Metal-binding</keyword>
<dbReference type="SUPFAM" id="SSF54001">
    <property type="entry name" value="Cysteine proteinases"/>
    <property type="match status" value="1"/>
</dbReference>
<dbReference type="Gene3D" id="3.90.260.10">
    <property type="entry name" value="Transglutaminase-like"/>
    <property type="match status" value="1"/>
</dbReference>
<evidence type="ECO:0000256" key="5">
    <source>
        <dbReference type="ARBA" id="ARBA00023315"/>
    </source>
</evidence>
<dbReference type="SUPFAM" id="SSF49309">
    <property type="entry name" value="Transglutaminase, two C-terminal domains"/>
    <property type="match status" value="2"/>
</dbReference>
<name>A0A914BCT1_PATMI</name>
<dbReference type="SMART" id="SM00460">
    <property type="entry name" value="TGc"/>
    <property type="match status" value="1"/>
</dbReference>
<dbReference type="Pfam" id="PF01841">
    <property type="entry name" value="Transglut_core"/>
    <property type="match status" value="1"/>
</dbReference>
<dbReference type="InterPro" id="IPR050779">
    <property type="entry name" value="Transglutaminase"/>
</dbReference>
<dbReference type="InterPro" id="IPR002931">
    <property type="entry name" value="Transglutaminase-like"/>
</dbReference>
<feature type="binding site" evidence="9">
    <location>
        <position position="508"/>
    </location>
    <ligand>
        <name>Ca(2+)</name>
        <dbReference type="ChEBI" id="CHEBI:29108"/>
    </ligand>
</feature>
<feature type="active site" evidence="8">
    <location>
        <position position="419"/>
    </location>
</feature>
<feature type="region of interest" description="Disordered" evidence="10">
    <location>
        <begin position="1"/>
        <end position="22"/>
    </location>
</feature>
<keyword evidence="2" id="KW-0808">Transferase</keyword>
<evidence type="ECO:0000256" key="10">
    <source>
        <dbReference type="SAM" id="MobiDB-lite"/>
    </source>
</evidence>
<evidence type="ECO:0000256" key="3">
    <source>
        <dbReference type="ARBA" id="ARBA00022723"/>
    </source>
</evidence>
<comment type="cofactor">
    <cofactor evidence="9">
        <name>Ca(2+)</name>
        <dbReference type="ChEBI" id="CHEBI:29108"/>
    </cofactor>
    <text evidence="9">Binds 1 Ca(2+) ion per subunit.</text>
</comment>
<evidence type="ECO:0000256" key="4">
    <source>
        <dbReference type="ARBA" id="ARBA00022837"/>
    </source>
</evidence>
<comment type="similarity">
    <text evidence="1">Belongs to the transglutaminase superfamily. Transglutaminase family.</text>
</comment>
<dbReference type="InterPro" id="IPR023608">
    <property type="entry name" value="Transglutaminase_animal"/>
</dbReference>
<dbReference type="PROSITE" id="PS00547">
    <property type="entry name" value="TRANSGLUTAMINASES"/>
    <property type="match status" value="1"/>
</dbReference>
<evidence type="ECO:0000256" key="7">
    <source>
        <dbReference type="ARBA" id="ARBA00051843"/>
    </source>
</evidence>
<feature type="binding site" evidence="9">
    <location>
        <position position="459"/>
    </location>
    <ligand>
        <name>Ca(2+)</name>
        <dbReference type="ChEBI" id="CHEBI:29108"/>
    </ligand>
</feature>